<keyword evidence="3" id="KW-1185">Reference proteome</keyword>
<dbReference type="RefSeq" id="WP_101289161.1">
    <property type="nucleotide sequence ID" value="NZ_FOUQ01000008.1"/>
</dbReference>
<evidence type="ECO:0000256" key="1">
    <source>
        <dbReference type="SAM" id="Phobius"/>
    </source>
</evidence>
<feature type="transmembrane region" description="Helical" evidence="1">
    <location>
        <begin position="12"/>
        <end position="36"/>
    </location>
</feature>
<feature type="transmembrane region" description="Helical" evidence="1">
    <location>
        <begin position="100"/>
        <end position="120"/>
    </location>
</feature>
<keyword evidence="1" id="KW-1133">Transmembrane helix</keyword>
<keyword evidence="1" id="KW-0472">Membrane</keyword>
<dbReference type="OrthoDB" id="8283537at2"/>
<dbReference type="Proteomes" id="UP000233491">
    <property type="component" value="Unassembled WGS sequence"/>
</dbReference>
<name>A0A1I4UJ15_9HYPH</name>
<evidence type="ECO:0000313" key="3">
    <source>
        <dbReference type="Proteomes" id="UP000233491"/>
    </source>
</evidence>
<dbReference type="EMBL" id="PJNW01000007">
    <property type="protein sequence ID" value="PKR89152.1"/>
    <property type="molecule type" value="Genomic_DNA"/>
</dbReference>
<reference evidence="2 3" key="1">
    <citation type="submission" date="2017-12" db="EMBL/GenBank/DDBJ databases">
        <title>Anaerobic carbon monoxide metabolism by Pleomorphomonas carboxyditropha sp. nov., a new mesophilic hydrogenogenic carboxidotroph.</title>
        <authorList>
            <person name="Esquivel-Elizondo S."/>
            <person name="Krajmalnik-Brown R."/>
        </authorList>
    </citation>
    <scope>NUCLEOTIDE SEQUENCE [LARGE SCALE GENOMIC DNA]</scope>
    <source>
        <strain evidence="2 3">R5-392</strain>
    </source>
</reference>
<gene>
    <name evidence="2" type="ORF">CXZ10_10720</name>
</gene>
<protein>
    <submittedName>
        <fullName evidence="2">Uncharacterized protein</fullName>
    </submittedName>
</protein>
<evidence type="ECO:0000313" key="2">
    <source>
        <dbReference type="EMBL" id="PKR89152.1"/>
    </source>
</evidence>
<accession>A0A1I4UJ15</accession>
<sequence>MFDLIKRNLLKSVLFADGIVSVTAGVAFLGFSGLIAKLIGPAFTADAILGLGAFLVLWGLYHLVLGGQASIGGVRIAIAGDALWVLGSIAVLVADWDGLTSLGAAFITLTAVAVADIMLLKMKGLSDRRRLAAA</sequence>
<dbReference type="AlphaFoldDB" id="A0A1I4UJ15"/>
<keyword evidence="1" id="KW-0812">Transmembrane</keyword>
<feature type="transmembrane region" description="Helical" evidence="1">
    <location>
        <begin position="76"/>
        <end position="94"/>
    </location>
</feature>
<comment type="caution">
    <text evidence="2">The sequence shown here is derived from an EMBL/GenBank/DDBJ whole genome shotgun (WGS) entry which is preliminary data.</text>
</comment>
<proteinExistence type="predicted"/>
<organism evidence="2 3">
    <name type="scientific">Pleomorphomonas diazotrophica</name>
    <dbReference type="NCBI Taxonomy" id="1166257"/>
    <lineage>
        <taxon>Bacteria</taxon>
        <taxon>Pseudomonadati</taxon>
        <taxon>Pseudomonadota</taxon>
        <taxon>Alphaproteobacteria</taxon>
        <taxon>Hyphomicrobiales</taxon>
        <taxon>Pleomorphomonadaceae</taxon>
        <taxon>Pleomorphomonas</taxon>
    </lineage>
</organism>
<feature type="transmembrane region" description="Helical" evidence="1">
    <location>
        <begin position="42"/>
        <end position="64"/>
    </location>
</feature>